<dbReference type="GeneID" id="28799467"/>
<evidence type="ECO:0000313" key="2">
    <source>
        <dbReference type="Proteomes" id="UP000201588"/>
    </source>
</evidence>
<accession>A0A142F1C5</accession>
<organism evidence="1 2">
    <name type="scientific">Bacillus phage Shbh1</name>
    <dbReference type="NCBI Taxonomy" id="1796992"/>
    <lineage>
        <taxon>Viruses</taxon>
        <taxon>Duplodnaviria</taxon>
        <taxon>Heunggongvirae</taxon>
        <taxon>Uroviricota</taxon>
        <taxon>Caudoviricetes</taxon>
        <taxon>Herelleviridae</taxon>
        <taxon>Bastillevirinae</taxon>
        <taxon>Shalavirus</taxon>
        <taxon>Shalavirus Shbh1</taxon>
    </lineage>
</organism>
<protein>
    <submittedName>
        <fullName evidence="1">Uncharacterized protein</fullName>
    </submittedName>
</protein>
<dbReference type="KEGG" id="vg:28799467"/>
<dbReference type="OrthoDB" id="11353at10239"/>
<keyword evidence="2" id="KW-1185">Reference proteome</keyword>
<dbReference type="Pfam" id="PF24131">
    <property type="entry name" value="DUF7398"/>
    <property type="match status" value="1"/>
</dbReference>
<proteinExistence type="predicted"/>
<dbReference type="RefSeq" id="YP_009275272.1">
    <property type="nucleotide sequence ID" value="NC_030925.1"/>
</dbReference>
<reference evidence="1 2" key="1">
    <citation type="submission" date="2016-01" db="EMBL/GenBank/DDBJ databases">
        <title>Isolation and characterization of bacteriophages from East Africa Rift Valley soda lakes.</title>
        <authorList>
            <person name="van Zyl L.J."/>
            <person name="Nemavhulani S."/>
            <person name="Cowan D.A."/>
            <person name="Trindade M.I."/>
        </authorList>
    </citation>
    <scope>NUCLEOTIDE SEQUENCE [LARGE SCALE GENOMIC DNA]</scope>
</reference>
<sequence length="176" mass="20765">MPYGLNEDELTTYKQLVQLYTNEGILPSVTESIPFMIPTNKHGEPDEVFLASLLKDVELSVTLSVVYMSLEYADLQCSDKSEEDIVEYLRVKYENYLSTELLNRRVCFSWETVSDVIIEALLELPYMYVNSVENLEFDEDKFLEERLLAYDKYITLEFLDEEDFSEEDEEEDDYFE</sequence>
<dbReference type="Proteomes" id="UP000201588">
    <property type="component" value="Segment"/>
</dbReference>
<name>A0A142F1C5_9CAUD</name>
<dbReference type="InterPro" id="IPR055822">
    <property type="entry name" value="DUF7398"/>
</dbReference>
<dbReference type="EMBL" id="KU640380">
    <property type="protein sequence ID" value="AMQ66582.1"/>
    <property type="molecule type" value="Genomic_DNA"/>
</dbReference>
<evidence type="ECO:0000313" key="1">
    <source>
        <dbReference type="EMBL" id="AMQ66582.1"/>
    </source>
</evidence>